<reference evidence="2" key="1">
    <citation type="submission" date="2022-11" db="UniProtKB">
        <authorList>
            <consortium name="WormBaseParasite"/>
        </authorList>
    </citation>
    <scope>IDENTIFICATION</scope>
</reference>
<proteinExistence type="predicted"/>
<evidence type="ECO:0000313" key="1">
    <source>
        <dbReference type="Proteomes" id="UP000887579"/>
    </source>
</evidence>
<dbReference type="Proteomes" id="UP000887579">
    <property type="component" value="Unplaced"/>
</dbReference>
<organism evidence="1 2">
    <name type="scientific">Panagrolaimus sp. ES5</name>
    <dbReference type="NCBI Taxonomy" id="591445"/>
    <lineage>
        <taxon>Eukaryota</taxon>
        <taxon>Metazoa</taxon>
        <taxon>Ecdysozoa</taxon>
        <taxon>Nematoda</taxon>
        <taxon>Chromadorea</taxon>
        <taxon>Rhabditida</taxon>
        <taxon>Tylenchina</taxon>
        <taxon>Panagrolaimomorpha</taxon>
        <taxon>Panagrolaimoidea</taxon>
        <taxon>Panagrolaimidae</taxon>
        <taxon>Panagrolaimus</taxon>
    </lineage>
</organism>
<sequence>MSSSTSSSTKSSKRSKKKRSPPKQQQQKPETLLRQGIPEISPTHVFSNSKEGNKRWKSFHERVGEHNMRMVAKYYTQISFNRMAEILEYPVDEMEAFLCNLIVTGIIPDAKIHRPSRIINLRARRADIEFAGVFLFIFKLIDIK</sequence>
<evidence type="ECO:0000313" key="2">
    <source>
        <dbReference type="WBParaSite" id="ES5_v2.g16252.t1"/>
    </source>
</evidence>
<protein>
    <submittedName>
        <fullName evidence="2">PCI domain-containing protein</fullName>
    </submittedName>
</protein>
<dbReference type="WBParaSite" id="ES5_v2.g16252.t1">
    <property type="protein sequence ID" value="ES5_v2.g16252.t1"/>
    <property type="gene ID" value="ES5_v2.g16252"/>
</dbReference>
<name>A0AC34FGD0_9BILA</name>
<accession>A0AC34FGD0</accession>